<sequence length="204" mass="22690">MNPTFSTKKLVVGITGASGAIYAYRFLCEAIRHYERIYVILSEQARQIMAVEMDLHFSNAQEFAALFPKASAKVLQLLSPKEYFSPPASGSFRHDGMVIVPCSMGTAARIAHGISDDLLTRAADVCLKERRKLVLVPRETPWSLVHLRTFTQLAEAGAVVLPAAPGFYHHPKTVEELADFVVARILQQLGIDQDIVPQWQLVEE</sequence>
<dbReference type="InterPro" id="IPR004507">
    <property type="entry name" value="UbiX-like"/>
</dbReference>
<dbReference type="NCBIfam" id="NF004685">
    <property type="entry name" value="PRK06029.1"/>
    <property type="match status" value="1"/>
</dbReference>
<evidence type="ECO:0000256" key="5">
    <source>
        <dbReference type="HAMAP-Rule" id="MF_01984"/>
    </source>
</evidence>
<dbReference type="InterPro" id="IPR036551">
    <property type="entry name" value="Flavin_trans-like"/>
</dbReference>
<dbReference type="InParanoid" id="S0F063"/>
<proteinExistence type="inferred from homology"/>
<keyword evidence="1 5" id="KW-0637">Prenyltransferase</keyword>
<name>S0F063_CHTCT</name>
<dbReference type="PANTHER" id="PTHR43374:SF1">
    <property type="entry name" value="FLAVIN PRENYLTRANSFERASE PAD1, MITOCHONDRIAL"/>
    <property type="match status" value="1"/>
</dbReference>
<dbReference type="PATRIC" id="fig|1303518.3.peg.2891"/>
<keyword evidence="3 5" id="KW-0288">FMN</keyword>
<keyword evidence="8" id="KW-1185">Reference proteome</keyword>
<evidence type="ECO:0000256" key="1">
    <source>
        <dbReference type="ARBA" id="ARBA00022602"/>
    </source>
</evidence>
<protein>
    <recommendedName>
        <fullName evidence="5">Flavin prenyltransferase UbiX</fullName>
        <ecNumber evidence="5">2.5.1.129</ecNumber>
    </recommendedName>
</protein>
<feature type="binding site" evidence="5">
    <location>
        <position position="168"/>
    </location>
    <ligand>
        <name>dimethylallyl phosphate</name>
        <dbReference type="ChEBI" id="CHEBI:88052"/>
    </ligand>
</feature>
<dbReference type="PANTHER" id="PTHR43374">
    <property type="entry name" value="FLAVIN PRENYLTRANSFERASE"/>
    <property type="match status" value="1"/>
</dbReference>
<dbReference type="FunCoup" id="S0F063">
    <property type="interactions" value="170"/>
</dbReference>
<dbReference type="EMBL" id="HF951689">
    <property type="protein sequence ID" value="CCW36573.1"/>
    <property type="molecule type" value="Genomic_DNA"/>
</dbReference>
<dbReference type="KEGG" id="ccz:CCALI_02785"/>
<dbReference type="STRING" id="454171.CP488_01303"/>
<dbReference type="eggNOG" id="COG0163">
    <property type="taxonomic scope" value="Bacteria"/>
</dbReference>
<keyword evidence="7" id="KW-0456">Lyase</keyword>
<gene>
    <name evidence="5" type="primary">ubiX</name>
    <name evidence="7" type="ORF">CCALI_02785</name>
</gene>
<comment type="similarity">
    <text evidence="5">Belongs to the UbiX/PAD1 family.</text>
</comment>
<dbReference type="OrthoDB" id="9781577at2"/>
<dbReference type="InterPro" id="IPR003382">
    <property type="entry name" value="Flavoprotein"/>
</dbReference>
<evidence type="ECO:0000256" key="2">
    <source>
        <dbReference type="ARBA" id="ARBA00022630"/>
    </source>
</evidence>
<feature type="domain" description="Flavoprotein" evidence="6">
    <location>
        <begin position="8"/>
        <end position="189"/>
    </location>
</feature>
<reference evidence="8" key="1">
    <citation type="submission" date="2013-03" db="EMBL/GenBank/DDBJ databases">
        <title>Genome sequence of Chthonomonas calidirosea, the first sequenced genome from the Armatimonadetes phylum (formally candidate division OP10).</title>
        <authorList>
            <person name="Lee K.C.Y."/>
            <person name="Morgan X.C."/>
            <person name="Dunfield P.F."/>
            <person name="Tamas I."/>
            <person name="Houghton K.M."/>
            <person name="Vyssotski M."/>
            <person name="Ryan J.L.J."/>
            <person name="Lagutin K."/>
            <person name="McDonald I.R."/>
            <person name="Stott M.B."/>
        </authorList>
    </citation>
    <scope>NUCLEOTIDE SEQUENCE [LARGE SCALE GENOMIC DNA]</scope>
    <source>
        <strain evidence="8">DSM 23976 / ICMP 18418 / T49</strain>
    </source>
</reference>
<dbReference type="Gene3D" id="3.40.50.1950">
    <property type="entry name" value="Flavin prenyltransferase-like"/>
    <property type="match status" value="1"/>
</dbReference>
<dbReference type="Pfam" id="PF02441">
    <property type="entry name" value="Flavoprotein"/>
    <property type="match status" value="1"/>
</dbReference>
<dbReference type="RefSeq" id="WP_016484078.1">
    <property type="nucleotide sequence ID" value="NC_021487.1"/>
</dbReference>
<accession>S0F063</accession>
<feature type="binding site" evidence="5">
    <location>
        <begin position="16"/>
        <end position="18"/>
    </location>
    <ligand>
        <name>FMN</name>
        <dbReference type="ChEBI" id="CHEBI:58210"/>
    </ligand>
</feature>
<keyword evidence="2 5" id="KW-0285">Flavoprotein</keyword>
<evidence type="ECO:0000256" key="4">
    <source>
        <dbReference type="ARBA" id="ARBA00022679"/>
    </source>
</evidence>
<evidence type="ECO:0000259" key="6">
    <source>
        <dbReference type="Pfam" id="PF02441"/>
    </source>
</evidence>
<dbReference type="Proteomes" id="UP000014227">
    <property type="component" value="Chromosome I"/>
</dbReference>
<dbReference type="GO" id="GO:0016831">
    <property type="term" value="F:carboxy-lyase activity"/>
    <property type="evidence" value="ECO:0007669"/>
    <property type="project" value="TreeGrafter"/>
</dbReference>
<dbReference type="AlphaFoldDB" id="S0F063"/>
<comment type="catalytic activity">
    <reaction evidence="5">
        <text>dimethylallyl phosphate + FMNH2 = prenylated FMNH2 + phosphate</text>
        <dbReference type="Rhea" id="RHEA:37743"/>
        <dbReference type="ChEBI" id="CHEBI:43474"/>
        <dbReference type="ChEBI" id="CHEBI:57618"/>
        <dbReference type="ChEBI" id="CHEBI:87467"/>
        <dbReference type="ChEBI" id="CHEBI:88052"/>
        <dbReference type="EC" id="2.5.1.129"/>
    </reaction>
</comment>
<feature type="binding site" evidence="5">
    <location>
        <position position="184"/>
    </location>
    <ligand>
        <name>dimethylallyl phosphate</name>
        <dbReference type="ChEBI" id="CHEBI:88052"/>
    </ligand>
</feature>
<comment type="function">
    <text evidence="5">Flavin prenyltransferase that catalyzes the synthesis of the prenylated FMN cofactor (prenyl-FMN) for 4-hydroxy-3-polyprenylbenzoic acid decarboxylase UbiD. The prenyltransferase is metal-independent and links a dimethylallyl moiety from dimethylallyl monophosphate (DMAP) to the flavin N5 and C6 atoms of FMN.</text>
</comment>
<dbReference type="GO" id="GO:0106141">
    <property type="term" value="F:flavin prenyltransferase activity"/>
    <property type="evidence" value="ECO:0007669"/>
    <property type="project" value="UniProtKB-EC"/>
</dbReference>
<comment type="caution">
    <text evidence="5">Lacks conserved residue(s) required for the propagation of feature annotation.</text>
</comment>
<dbReference type="NCBIfam" id="TIGR00421">
    <property type="entry name" value="ubiX_pad"/>
    <property type="match status" value="1"/>
</dbReference>
<dbReference type="HOGENOM" id="CLU_074522_0_1_0"/>
<organism evidence="7 8">
    <name type="scientific">Chthonomonas calidirosea (strain DSM 23976 / ICMP 18418 / T49)</name>
    <dbReference type="NCBI Taxonomy" id="1303518"/>
    <lineage>
        <taxon>Bacteria</taxon>
        <taxon>Bacillati</taxon>
        <taxon>Armatimonadota</taxon>
        <taxon>Chthonomonadia</taxon>
        <taxon>Chthonomonadales</taxon>
        <taxon>Chthonomonadaceae</taxon>
        <taxon>Chthonomonas</taxon>
    </lineage>
</organism>
<evidence type="ECO:0000313" key="7">
    <source>
        <dbReference type="EMBL" id="CCW36573.1"/>
    </source>
</evidence>
<feature type="binding site" evidence="5">
    <location>
        <begin position="103"/>
        <end position="106"/>
    </location>
    <ligand>
        <name>FMN</name>
        <dbReference type="ChEBI" id="CHEBI:58210"/>
    </ligand>
</feature>
<dbReference type="HAMAP" id="MF_01984">
    <property type="entry name" value="ubiX_pad"/>
    <property type="match status" value="1"/>
</dbReference>
<feature type="binding site" evidence="5">
    <location>
        <position position="42"/>
    </location>
    <ligand>
        <name>FMN</name>
        <dbReference type="ChEBI" id="CHEBI:58210"/>
    </ligand>
</feature>
<evidence type="ECO:0000313" key="8">
    <source>
        <dbReference type="Proteomes" id="UP000014227"/>
    </source>
</evidence>
<evidence type="ECO:0000256" key="3">
    <source>
        <dbReference type="ARBA" id="ARBA00022643"/>
    </source>
</evidence>
<keyword evidence="4 5" id="KW-0808">Transferase</keyword>
<dbReference type="EC" id="2.5.1.129" evidence="5"/>
<dbReference type="SUPFAM" id="SSF52507">
    <property type="entry name" value="Homo-oligomeric flavin-containing Cys decarboxylases, HFCD"/>
    <property type="match status" value="1"/>
</dbReference>
<feature type="binding site" evidence="5">
    <location>
        <position position="138"/>
    </location>
    <ligand>
        <name>FMN</name>
        <dbReference type="ChEBI" id="CHEBI:58210"/>
    </ligand>
</feature>